<dbReference type="Proteomes" id="UP000023152">
    <property type="component" value="Unassembled WGS sequence"/>
</dbReference>
<reference evidence="1 2" key="1">
    <citation type="journal article" date="2013" name="Curr. Biol.">
        <title>The Genome of the Foraminiferan Reticulomyxa filosa.</title>
        <authorList>
            <person name="Glockner G."/>
            <person name="Hulsmann N."/>
            <person name="Schleicher M."/>
            <person name="Noegel A.A."/>
            <person name="Eichinger L."/>
            <person name="Gallinger C."/>
            <person name="Pawlowski J."/>
            <person name="Sierra R."/>
            <person name="Euteneuer U."/>
            <person name="Pillet L."/>
            <person name="Moustafa A."/>
            <person name="Platzer M."/>
            <person name="Groth M."/>
            <person name="Szafranski K."/>
            <person name="Schliwa M."/>
        </authorList>
    </citation>
    <scope>NUCLEOTIDE SEQUENCE [LARGE SCALE GENOMIC DNA]</scope>
</reference>
<dbReference type="EMBL" id="ASPP01033097">
    <property type="protein sequence ID" value="ETO03513.1"/>
    <property type="molecule type" value="Genomic_DNA"/>
</dbReference>
<name>X6LNK9_RETFI</name>
<sequence length="377" mass="43886">MSQSNHSDDEVNGNVSILKCPPPLSWSAIVGLKNNELVSFLKEYSLPYSERSKLQMLQMLYFRTRHCDDKKKDLICKLQKNEIKDVDFVIFNYHKLYNVQFDTSGKKSENLRLICGSCYMTFEGFIHLYNSNKYVVFNPLISNGCKWSSKQMHIGNANCINFQLYQYPMQQLTEKDFESSDDIIQLVIVDKQEKTIWKKRNMDIEGPNSLLSASKQKKLNLSFDCINNDNNHDHNSGNEQIDNPLDQLLLNDNNETLVKDLDADNDTFFNGIDLNDLAKNNQNLTLNEFVKTNLIILDDHQLIINKLFSCIDSKNDDETIYVDDQMVSWFDLADNNIEHDTFPNMIVSDFNQACMYLSGKNKQKNLIRQYYHKLQRA</sequence>
<comment type="caution">
    <text evidence="1">The sequence shown here is derived from an EMBL/GenBank/DDBJ whole genome shotgun (WGS) entry which is preliminary data.</text>
</comment>
<dbReference type="AlphaFoldDB" id="X6LNK9"/>
<evidence type="ECO:0000313" key="1">
    <source>
        <dbReference type="EMBL" id="ETO03513.1"/>
    </source>
</evidence>
<keyword evidence="2" id="KW-1185">Reference proteome</keyword>
<accession>X6LNK9</accession>
<organism evidence="1 2">
    <name type="scientific">Reticulomyxa filosa</name>
    <dbReference type="NCBI Taxonomy" id="46433"/>
    <lineage>
        <taxon>Eukaryota</taxon>
        <taxon>Sar</taxon>
        <taxon>Rhizaria</taxon>
        <taxon>Retaria</taxon>
        <taxon>Foraminifera</taxon>
        <taxon>Monothalamids</taxon>
        <taxon>Reticulomyxidae</taxon>
        <taxon>Reticulomyxa</taxon>
    </lineage>
</organism>
<protein>
    <submittedName>
        <fullName evidence="1">Uncharacterized protein</fullName>
    </submittedName>
</protein>
<evidence type="ECO:0000313" key="2">
    <source>
        <dbReference type="Proteomes" id="UP000023152"/>
    </source>
</evidence>
<proteinExistence type="predicted"/>
<gene>
    <name evidence="1" type="ORF">RFI_33892</name>
</gene>
<feature type="non-terminal residue" evidence="1">
    <location>
        <position position="377"/>
    </location>
</feature>